<dbReference type="SUPFAM" id="SSF54197">
    <property type="entry name" value="HIT-like"/>
    <property type="match status" value="1"/>
</dbReference>
<accession>A0ABV6NRI3</accession>
<gene>
    <name evidence="4" type="ORF">ACFFHU_01575</name>
</gene>
<evidence type="ECO:0000259" key="3">
    <source>
        <dbReference type="PROSITE" id="PS51084"/>
    </source>
</evidence>
<evidence type="ECO:0000256" key="1">
    <source>
        <dbReference type="PROSITE-ProRule" id="PRU00464"/>
    </source>
</evidence>
<reference evidence="4 5" key="1">
    <citation type="submission" date="2024-09" db="EMBL/GenBank/DDBJ databases">
        <authorList>
            <person name="Sun Q."/>
            <person name="Mori K."/>
        </authorList>
    </citation>
    <scope>NUCLEOTIDE SEQUENCE [LARGE SCALE GENOMIC DNA]</scope>
    <source>
        <strain evidence="4 5">TBRC 2205</strain>
    </source>
</reference>
<keyword evidence="4" id="KW-0489">Methyltransferase</keyword>
<proteinExistence type="predicted"/>
<dbReference type="InterPro" id="IPR011146">
    <property type="entry name" value="HIT-like"/>
</dbReference>
<protein>
    <submittedName>
        <fullName evidence="4">HIT family protein</fullName>
        <ecNumber evidence="4">2.1.1.-</ecNumber>
    </submittedName>
</protein>
<keyword evidence="5" id="KW-1185">Reference proteome</keyword>
<dbReference type="GO" id="GO:0032259">
    <property type="term" value="P:methylation"/>
    <property type="evidence" value="ECO:0007669"/>
    <property type="project" value="UniProtKB-KW"/>
</dbReference>
<dbReference type="PROSITE" id="PS51084">
    <property type="entry name" value="HIT_2"/>
    <property type="match status" value="1"/>
</dbReference>
<dbReference type="Pfam" id="PF01230">
    <property type="entry name" value="HIT"/>
    <property type="match status" value="1"/>
</dbReference>
<sequence>MPLYHLSNSRSAEQLADMLRLEAAGTCLFCPDELERDAEQQILHRTAHWTVTPNEFPYAGTRLHLLLVPHAHVGDLLDLPAAAQAEFWTVLGWVRDRYGLAYYGLGSRNGDPGRTGGTIEHVHLHVVVGDADDPAHQPVRMKLSQRSDPETEARLRRRLAEVDPDQLDAGRA</sequence>
<dbReference type="GO" id="GO:0008168">
    <property type="term" value="F:methyltransferase activity"/>
    <property type="evidence" value="ECO:0007669"/>
    <property type="project" value="UniProtKB-KW"/>
</dbReference>
<feature type="domain" description="HIT" evidence="3">
    <location>
        <begin position="64"/>
        <end position="136"/>
    </location>
</feature>
<evidence type="ECO:0000256" key="2">
    <source>
        <dbReference type="SAM" id="MobiDB-lite"/>
    </source>
</evidence>
<organism evidence="4 5">
    <name type="scientific">Plantactinospora siamensis</name>
    <dbReference type="NCBI Taxonomy" id="555372"/>
    <lineage>
        <taxon>Bacteria</taxon>
        <taxon>Bacillati</taxon>
        <taxon>Actinomycetota</taxon>
        <taxon>Actinomycetes</taxon>
        <taxon>Micromonosporales</taxon>
        <taxon>Micromonosporaceae</taxon>
        <taxon>Plantactinospora</taxon>
    </lineage>
</organism>
<dbReference type="Gene3D" id="3.30.428.10">
    <property type="entry name" value="HIT-like"/>
    <property type="match status" value="1"/>
</dbReference>
<evidence type="ECO:0000313" key="5">
    <source>
        <dbReference type="Proteomes" id="UP001589894"/>
    </source>
</evidence>
<dbReference type="Proteomes" id="UP001589894">
    <property type="component" value="Unassembled WGS sequence"/>
</dbReference>
<dbReference type="InterPro" id="IPR036265">
    <property type="entry name" value="HIT-like_sf"/>
</dbReference>
<feature type="compositionally biased region" description="Basic and acidic residues" evidence="2">
    <location>
        <begin position="145"/>
        <end position="161"/>
    </location>
</feature>
<comment type="caution">
    <text evidence="4">The sequence shown here is derived from an EMBL/GenBank/DDBJ whole genome shotgun (WGS) entry which is preliminary data.</text>
</comment>
<keyword evidence="4" id="KW-0808">Transferase</keyword>
<dbReference type="EC" id="2.1.1.-" evidence="4"/>
<dbReference type="EMBL" id="JBHLUE010000002">
    <property type="protein sequence ID" value="MFC0562867.1"/>
    <property type="molecule type" value="Genomic_DNA"/>
</dbReference>
<dbReference type="RefSeq" id="WP_377334900.1">
    <property type="nucleotide sequence ID" value="NZ_JBHLUE010000002.1"/>
</dbReference>
<feature type="short sequence motif" description="Histidine triad motif" evidence="1">
    <location>
        <begin position="121"/>
        <end position="125"/>
    </location>
</feature>
<feature type="region of interest" description="Disordered" evidence="2">
    <location>
        <begin position="141"/>
        <end position="172"/>
    </location>
</feature>
<evidence type="ECO:0000313" key="4">
    <source>
        <dbReference type="EMBL" id="MFC0562867.1"/>
    </source>
</evidence>
<name>A0ABV6NRI3_9ACTN</name>